<evidence type="ECO:0000256" key="1">
    <source>
        <dbReference type="ARBA" id="ARBA00004651"/>
    </source>
</evidence>
<dbReference type="PANTHER" id="PTHR30086">
    <property type="entry name" value="ARGININE EXPORTER PROTEIN ARGO"/>
    <property type="match status" value="1"/>
</dbReference>
<proteinExistence type="predicted"/>
<evidence type="ECO:0000256" key="3">
    <source>
        <dbReference type="ARBA" id="ARBA00022692"/>
    </source>
</evidence>
<dbReference type="Proteomes" id="UP000063429">
    <property type="component" value="Chromosome"/>
</dbReference>
<keyword evidence="3 6" id="KW-0812">Transmembrane</keyword>
<accession>A0ABN4I0B4</accession>
<evidence type="ECO:0000313" key="8">
    <source>
        <dbReference type="Proteomes" id="UP000063429"/>
    </source>
</evidence>
<feature type="transmembrane region" description="Helical" evidence="6">
    <location>
        <begin position="72"/>
        <end position="89"/>
    </location>
</feature>
<keyword evidence="8" id="KW-1185">Reference proteome</keyword>
<keyword evidence="5 6" id="KW-0472">Membrane</keyword>
<feature type="transmembrane region" description="Helical" evidence="6">
    <location>
        <begin position="138"/>
        <end position="163"/>
    </location>
</feature>
<sequence>MMEALLPLASFAFVTSITPGPNNIMLTSSGVWFGFLRSIPHMLGITFGFVVLLAICAAGIGSLVIAVPAIHVLLKIAGSGYLLYLAWKLRSMRFSQDDGAHVRPMSFMGAALFQFANPKAWVMAVTGASAFLPLVQPVWLAITIYCLVFGVINLPCVGVWAGAGAMLRRYLTQPLWRAVFSTVMVLLTIYSALAIWL</sequence>
<dbReference type="PANTHER" id="PTHR30086:SF20">
    <property type="entry name" value="ARGININE EXPORTER PROTEIN ARGO-RELATED"/>
    <property type="match status" value="1"/>
</dbReference>
<evidence type="ECO:0000256" key="4">
    <source>
        <dbReference type="ARBA" id="ARBA00022989"/>
    </source>
</evidence>
<keyword evidence="4 6" id="KW-1133">Transmembrane helix</keyword>
<name>A0ABN4I0B4_9BURK</name>
<keyword evidence="2" id="KW-1003">Cell membrane</keyword>
<gene>
    <name evidence="7" type="ORF">F506_17690</name>
</gene>
<organism evidence="7 8">
    <name type="scientific">Herbaspirillum hiltneri N3</name>
    <dbReference type="NCBI Taxonomy" id="1262470"/>
    <lineage>
        <taxon>Bacteria</taxon>
        <taxon>Pseudomonadati</taxon>
        <taxon>Pseudomonadota</taxon>
        <taxon>Betaproteobacteria</taxon>
        <taxon>Burkholderiales</taxon>
        <taxon>Oxalobacteraceae</taxon>
        <taxon>Herbaspirillum</taxon>
    </lineage>
</organism>
<dbReference type="InterPro" id="IPR001123">
    <property type="entry name" value="LeuE-type"/>
</dbReference>
<reference evidence="8" key="1">
    <citation type="journal article" date="2015" name="Genome Announc.">
        <title>Complete Genome Sequence of Herbaspirillum hiltneri N3 (DSM 17495), Isolated from Surface-Sterilized Wheat Roots.</title>
        <authorList>
            <person name="Guizelini D."/>
            <person name="Saizaki P.M."/>
            <person name="Coimbra N.A."/>
            <person name="Weiss V.A."/>
            <person name="Faoro H."/>
            <person name="Sfeir M.Z."/>
            <person name="Baura V.A."/>
            <person name="Monteiro R.A."/>
            <person name="Chubatsu L.S."/>
            <person name="Souza E.M."/>
            <person name="Cruz L.M."/>
            <person name="Pedrosa F.O."/>
            <person name="Raittz R.T."/>
            <person name="Marchaukoski J.N."/>
            <person name="Steffens M.B."/>
        </authorList>
    </citation>
    <scope>NUCLEOTIDE SEQUENCE [LARGE SCALE GENOMIC DNA]</scope>
    <source>
        <strain evidence="8">N3</strain>
    </source>
</reference>
<dbReference type="EMBL" id="CP011409">
    <property type="protein sequence ID" value="AKZ64252.1"/>
    <property type="molecule type" value="Genomic_DNA"/>
</dbReference>
<feature type="transmembrane region" description="Helical" evidence="6">
    <location>
        <begin position="175"/>
        <end position="196"/>
    </location>
</feature>
<evidence type="ECO:0000256" key="6">
    <source>
        <dbReference type="SAM" id="Phobius"/>
    </source>
</evidence>
<dbReference type="Pfam" id="PF01810">
    <property type="entry name" value="LysE"/>
    <property type="match status" value="1"/>
</dbReference>
<comment type="subcellular location">
    <subcellularLocation>
        <location evidence="1">Cell membrane</location>
        <topology evidence="1">Multi-pass membrane protein</topology>
    </subcellularLocation>
</comment>
<evidence type="ECO:0000313" key="7">
    <source>
        <dbReference type="EMBL" id="AKZ64252.1"/>
    </source>
</evidence>
<feature type="transmembrane region" description="Helical" evidence="6">
    <location>
        <begin position="43"/>
        <end position="65"/>
    </location>
</feature>
<evidence type="ECO:0000256" key="2">
    <source>
        <dbReference type="ARBA" id="ARBA00022475"/>
    </source>
</evidence>
<protein>
    <submittedName>
        <fullName evidence="7">Lysine transporter LysE</fullName>
    </submittedName>
</protein>
<evidence type="ECO:0000256" key="5">
    <source>
        <dbReference type="ARBA" id="ARBA00023136"/>
    </source>
</evidence>